<gene>
    <name evidence="1" type="ORF">RND71_035246</name>
</gene>
<protein>
    <submittedName>
        <fullName evidence="1">Uncharacterized protein</fullName>
    </submittedName>
</protein>
<dbReference type="AlphaFoldDB" id="A0AAE1V215"/>
<organism evidence="1 2">
    <name type="scientific">Anisodus tanguticus</name>
    <dbReference type="NCBI Taxonomy" id="243964"/>
    <lineage>
        <taxon>Eukaryota</taxon>
        <taxon>Viridiplantae</taxon>
        <taxon>Streptophyta</taxon>
        <taxon>Embryophyta</taxon>
        <taxon>Tracheophyta</taxon>
        <taxon>Spermatophyta</taxon>
        <taxon>Magnoliopsida</taxon>
        <taxon>eudicotyledons</taxon>
        <taxon>Gunneridae</taxon>
        <taxon>Pentapetalae</taxon>
        <taxon>asterids</taxon>
        <taxon>lamiids</taxon>
        <taxon>Solanales</taxon>
        <taxon>Solanaceae</taxon>
        <taxon>Solanoideae</taxon>
        <taxon>Hyoscyameae</taxon>
        <taxon>Anisodus</taxon>
    </lineage>
</organism>
<sequence>MHCRRSRSQSCPFCRDSLKRVSSGDLWVYMDSKDAVDMTTITRENLRRLFMYILILPDNVFDTYDDTHLR</sequence>
<dbReference type="PANTHER" id="PTHR15315:SF102">
    <property type="entry name" value="RING-TYPE DOMAIN-CONTAINING PROTEIN"/>
    <property type="match status" value="1"/>
</dbReference>
<evidence type="ECO:0000313" key="2">
    <source>
        <dbReference type="Proteomes" id="UP001291623"/>
    </source>
</evidence>
<dbReference type="PANTHER" id="PTHR15315">
    <property type="entry name" value="RING FINGER PROTEIN 41, 151"/>
    <property type="match status" value="1"/>
</dbReference>
<dbReference type="EMBL" id="JAVYJV010000019">
    <property type="protein sequence ID" value="KAK4345070.1"/>
    <property type="molecule type" value="Genomic_DNA"/>
</dbReference>
<comment type="caution">
    <text evidence="1">The sequence shown here is derived from an EMBL/GenBank/DDBJ whole genome shotgun (WGS) entry which is preliminary data.</text>
</comment>
<proteinExistence type="predicted"/>
<evidence type="ECO:0000313" key="1">
    <source>
        <dbReference type="EMBL" id="KAK4345070.1"/>
    </source>
</evidence>
<keyword evidence="2" id="KW-1185">Reference proteome</keyword>
<reference evidence="1" key="1">
    <citation type="submission" date="2023-12" db="EMBL/GenBank/DDBJ databases">
        <title>Genome assembly of Anisodus tanguticus.</title>
        <authorList>
            <person name="Wang Y.-J."/>
        </authorList>
    </citation>
    <scope>NUCLEOTIDE SEQUENCE</scope>
    <source>
        <strain evidence="1">KB-2021</strain>
        <tissue evidence="1">Leaf</tissue>
    </source>
</reference>
<dbReference type="Proteomes" id="UP001291623">
    <property type="component" value="Unassembled WGS sequence"/>
</dbReference>
<name>A0AAE1V215_9SOLA</name>
<dbReference type="GO" id="GO:0061630">
    <property type="term" value="F:ubiquitin protein ligase activity"/>
    <property type="evidence" value="ECO:0007669"/>
    <property type="project" value="TreeGrafter"/>
</dbReference>
<dbReference type="GO" id="GO:0016567">
    <property type="term" value="P:protein ubiquitination"/>
    <property type="evidence" value="ECO:0007669"/>
    <property type="project" value="TreeGrafter"/>
</dbReference>
<accession>A0AAE1V215</accession>